<name>A0ABU2LKG5_9ACTN</name>
<protein>
    <submittedName>
        <fullName evidence="1">XRE family transcriptional regulator</fullName>
    </submittedName>
</protein>
<keyword evidence="2" id="KW-1185">Reference proteome</keyword>
<dbReference type="RefSeq" id="WP_311595903.1">
    <property type="nucleotide sequence ID" value="NZ_JAVREM010000003.1"/>
</dbReference>
<accession>A0ABU2LKG5</accession>
<comment type="caution">
    <text evidence="1">The sequence shown here is derived from an EMBL/GenBank/DDBJ whole genome shotgun (WGS) entry which is preliminary data.</text>
</comment>
<sequence>MHVDRRTFAAYSGASLIALAHDRATLEPGRLADALHGRHVDGELLDALEAMTTRAADMGTAQRQHALTTLDALHTTLTDLLDHGRSDATALRRIHVMIARVATTIAWWLFDHEGHGDASRYWHSALHSAQEVGEHDLGAGILSDLAYQAVWLGQPATAADILGHATTRAAHPTSRSLLHLRRARAHALLGDARACHRDLSAAEAHLAATTPDPTPAWCVWMSPADLMLDTGRCLLDLDRTGDAHHHITAGLAQLTARRAKTTAVFDSYRAESHLRANDIDLAADAAARALTTASDIGASRVVARIRRLLPAFEPHPSVEGVAELIDLARARG</sequence>
<dbReference type="Proteomes" id="UP001183420">
    <property type="component" value="Unassembled WGS sequence"/>
</dbReference>
<evidence type="ECO:0000313" key="2">
    <source>
        <dbReference type="Proteomes" id="UP001183420"/>
    </source>
</evidence>
<gene>
    <name evidence="1" type="ORF">RNC47_05215</name>
</gene>
<proteinExistence type="predicted"/>
<organism evidence="1 2">
    <name type="scientific">Streptomyces millisiae</name>
    <dbReference type="NCBI Taxonomy" id="3075542"/>
    <lineage>
        <taxon>Bacteria</taxon>
        <taxon>Bacillati</taxon>
        <taxon>Actinomycetota</taxon>
        <taxon>Actinomycetes</taxon>
        <taxon>Kitasatosporales</taxon>
        <taxon>Streptomycetaceae</taxon>
        <taxon>Streptomyces</taxon>
    </lineage>
</organism>
<dbReference type="EMBL" id="JAVREM010000003">
    <property type="protein sequence ID" value="MDT0317742.1"/>
    <property type="molecule type" value="Genomic_DNA"/>
</dbReference>
<evidence type="ECO:0000313" key="1">
    <source>
        <dbReference type="EMBL" id="MDT0317742.1"/>
    </source>
</evidence>
<reference evidence="2" key="1">
    <citation type="submission" date="2023-07" db="EMBL/GenBank/DDBJ databases">
        <title>30 novel species of actinomycetes from the DSMZ collection.</title>
        <authorList>
            <person name="Nouioui I."/>
        </authorList>
    </citation>
    <scope>NUCLEOTIDE SEQUENCE [LARGE SCALE GENOMIC DNA]</scope>
    <source>
        <strain evidence="2">DSM 44918</strain>
    </source>
</reference>